<feature type="region of interest" description="Disordered" evidence="1">
    <location>
        <begin position="25"/>
        <end position="60"/>
    </location>
</feature>
<dbReference type="HOGENOM" id="CLU_2943956_0_0_1"/>
<dbReference type="EMBL" id="JH818223">
    <property type="protein sequence ID" value="EKC41311.1"/>
    <property type="molecule type" value="Genomic_DNA"/>
</dbReference>
<feature type="compositionally biased region" description="Basic and acidic residues" evidence="1">
    <location>
        <begin position="26"/>
        <end position="45"/>
    </location>
</feature>
<evidence type="ECO:0000313" key="2">
    <source>
        <dbReference type="EMBL" id="EKC41311.1"/>
    </source>
</evidence>
<reference evidence="2" key="1">
    <citation type="journal article" date="2012" name="Nature">
        <title>The oyster genome reveals stress adaptation and complexity of shell formation.</title>
        <authorList>
            <person name="Zhang G."/>
            <person name="Fang X."/>
            <person name="Guo X."/>
            <person name="Li L."/>
            <person name="Luo R."/>
            <person name="Xu F."/>
            <person name="Yang P."/>
            <person name="Zhang L."/>
            <person name="Wang X."/>
            <person name="Qi H."/>
            <person name="Xiong Z."/>
            <person name="Que H."/>
            <person name="Xie Y."/>
            <person name="Holland P.W."/>
            <person name="Paps J."/>
            <person name="Zhu Y."/>
            <person name="Wu F."/>
            <person name="Chen Y."/>
            <person name="Wang J."/>
            <person name="Peng C."/>
            <person name="Meng J."/>
            <person name="Yang L."/>
            <person name="Liu J."/>
            <person name="Wen B."/>
            <person name="Zhang N."/>
            <person name="Huang Z."/>
            <person name="Zhu Q."/>
            <person name="Feng Y."/>
            <person name="Mount A."/>
            <person name="Hedgecock D."/>
            <person name="Xu Z."/>
            <person name="Liu Y."/>
            <person name="Domazet-Loso T."/>
            <person name="Du Y."/>
            <person name="Sun X."/>
            <person name="Zhang S."/>
            <person name="Liu B."/>
            <person name="Cheng P."/>
            <person name="Jiang X."/>
            <person name="Li J."/>
            <person name="Fan D."/>
            <person name="Wang W."/>
            <person name="Fu W."/>
            <person name="Wang T."/>
            <person name="Wang B."/>
            <person name="Zhang J."/>
            <person name="Peng Z."/>
            <person name="Li Y."/>
            <person name="Li N."/>
            <person name="Wang J."/>
            <person name="Chen M."/>
            <person name="He Y."/>
            <person name="Tan F."/>
            <person name="Song X."/>
            <person name="Zheng Q."/>
            <person name="Huang R."/>
            <person name="Yang H."/>
            <person name="Du X."/>
            <person name="Chen L."/>
            <person name="Yang M."/>
            <person name="Gaffney P.M."/>
            <person name="Wang S."/>
            <person name="Luo L."/>
            <person name="She Z."/>
            <person name="Ming Y."/>
            <person name="Huang W."/>
            <person name="Zhang S."/>
            <person name="Huang B."/>
            <person name="Zhang Y."/>
            <person name="Qu T."/>
            <person name="Ni P."/>
            <person name="Miao G."/>
            <person name="Wang J."/>
            <person name="Wang Q."/>
            <person name="Steinberg C.E."/>
            <person name="Wang H."/>
            <person name="Li N."/>
            <person name="Qian L."/>
            <person name="Zhang G."/>
            <person name="Li Y."/>
            <person name="Yang H."/>
            <person name="Liu X."/>
            <person name="Wang J."/>
            <person name="Yin Y."/>
            <person name="Wang J."/>
        </authorList>
    </citation>
    <scope>NUCLEOTIDE SEQUENCE [LARGE SCALE GENOMIC DNA]</scope>
    <source>
        <strain evidence="2">05x7-T-G4-1.051#20</strain>
    </source>
</reference>
<dbReference type="AlphaFoldDB" id="K1S1Y2"/>
<dbReference type="InParanoid" id="K1S1Y2"/>
<gene>
    <name evidence="2" type="ORF">CGI_10019178</name>
</gene>
<sequence>MKETVANIVGCSIEDVRVNGYIRSTSEQKLKRRTSDSIPHGEPKQKRSALQYKADGNYYR</sequence>
<name>K1S1Y2_MAGGI</name>
<protein>
    <submittedName>
        <fullName evidence="2">Uncharacterized protein</fullName>
    </submittedName>
</protein>
<evidence type="ECO:0000256" key="1">
    <source>
        <dbReference type="SAM" id="MobiDB-lite"/>
    </source>
</evidence>
<proteinExistence type="predicted"/>
<organism evidence="2">
    <name type="scientific">Magallana gigas</name>
    <name type="common">Pacific oyster</name>
    <name type="synonym">Crassostrea gigas</name>
    <dbReference type="NCBI Taxonomy" id="29159"/>
    <lineage>
        <taxon>Eukaryota</taxon>
        <taxon>Metazoa</taxon>
        <taxon>Spiralia</taxon>
        <taxon>Lophotrochozoa</taxon>
        <taxon>Mollusca</taxon>
        <taxon>Bivalvia</taxon>
        <taxon>Autobranchia</taxon>
        <taxon>Pteriomorphia</taxon>
        <taxon>Ostreida</taxon>
        <taxon>Ostreoidea</taxon>
        <taxon>Ostreidae</taxon>
        <taxon>Magallana</taxon>
    </lineage>
</organism>
<accession>K1S1Y2</accession>